<keyword evidence="3" id="KW-0812">Transmembrane</keyword>
<organism evidence="10 11">
    <name type="scientific">Kalanchoe fedtschenkoi</name>
    <name type="common">Lavender scallops</name>
    <name type="synonym">South American air plant</name>
    <dbReference type="NCBI Taxonomy" id="63787"/>
    <lineage>
        <taxon>Eukaryota</taxon>
        <taxon>Viridiplantae</taxon>
        <taxon>Streptophyta</taxon>
        <taxon>Embryophyta</taxon>
        <taxon>Tracheophyta</taxon>
        <taxon>Spermatophyta</taxon>
        <taxon>Magnoliopsida</taxon>
        <taxon>eudicotyledons</taxon>
        <taxon>Gunneridae</taxon>
        <taxon>Pentapetalae</taxon>
        <taxon>Saxifragales</taxon>
        <taxon>Crassulaceae</taxon>
        <taxon>Kalanchoe</taxon>
    </lineage>
</organism>
<keyword evidence="11" id="KW-1185">Reference proteome</keyword>
<evidence type="ECO:0000256" key="3">
    <source>
        <dbReference type="ARBA" id="ARBA00022692"/>
    </source>
</evidence>
<evidence type="ECO:0000256" key="2">
    <source>
        <dbReference type="ARBA" id="ARBA00007727"/>
    </source>
</evidence>
<dbReference type="EnsemblPlants" id="Kaladp0488s0015.1.v1.1">
    <property type="protein sequence ID" value="Kaladp0488s0015.1.v1.1"/>
    <property type="gene ID" value="Kaladp0488s0015.v1.1"/>
</dbReference>
<keyword evidence="5" id="KW-1133">Transmembrane helix</keyword>
<proteinExistence type="inferred from homology"/>
<dbReference type="InterPro" id="IPR025846">
    <property type="entry name" value="TBL_N"/>
</dbReference>
<feature type="domain" description="Trichome birefringence-like C-terminal" evidence="8">
    <location>
        <begin position="90"/>
        <end position="148"/>
    </location>
</feature>
<dbReference type="OMA" id="FEEIAYH"/>
<dbReference type="InterPro" id="IPR029962">
    <property type="entry name" value="TBL"/>
</dbReference>
<dbReference type="PANTHER" id="PTHR32285">
    <property type="entry name" value="PROTEIN TRICHOME BIREFRINGENCE-LIKE 9-RELATED"/>
    <property type="match status" value="1"/>
</dbReference>
<sequence length="164" mass="18267">MASSTQTLLLSLSLALLLLVTHQAQALTANATTTATSCNWFQGSWVWDPSYPLYSSNSCPLIDPEFNCQKYSRPDTNYLKYRWQPSACNLPRFSGAAFLERMRGKKIMFVGDSLSLNQWQSLSCMLLAGVPNAKYNLVRGNGLATLTFPVRISPTSTSLYLRIL</sequence>
<evidence type="ECO:0000259" key="9">
    <source>
        <dbReference type="Pfam" id="PF14416"/>
    </source>
</evidence>
<dbReference type="GO" id="GO:0005794">
    <property type="term" value="C:Golgi apparatus"/>
    <property type="evidence" value="ECO:0007669"/>
    <property type="project" value="TreeGrafter"/>
</dbReference>
<evidence type="ECO:0000256" key="7">
    <source>
        <dbReference type="SAM" id="SignalP"/>
    </source>
</evidence>
<dbReference type="PANTHER" id="PTHR32285:SF42">
    <property type="entry name" value="PROTEIN TRICHOME BIREFRINGENCE-LIKE 37"/>
    <property type="match status" value="1"/>
</dbReference>
<accession>A0A7N1A661</accession>
<dbReference type="Pfam" id="PF14416">
    <property type="entry name" value="PMR5N"/>
    <property type="match status" value="1"/>
</dbReference>
<evidence type="ECO:0000256" key="4">
    <source>
        <dbReference type="ARBA" id="ARBA00022968"/>
    </source>
</evidence>
<feature type="chain" id="PRO_5029713069" description="Trichome birefringence-like N-terminal domain-containing protein" evidence="7">
    <location>
        <begin position="27"/>
        <end position="164"/>
    </location>
</feature>
<dbReference type="Pfam" id="PF13839">
    <property type="entry name" value="PC-Esterase"/>
    <property type="match status" value="1"/>
</dbReference>
<keyword evidence="4" id="KW-0735">Signal-anchor</keyword>
<protein>
    <recommendedName>
        <fullName evidence="12">Trichome birefringence-like N-terminal domain-containing protein</fullName>
    </recommendedName>
</protein>
<evidence type="ECO:0000313" key="10">
    <source>
        <dbReference type="EnsemblPlants" id="Kaladp0488s0015.1.v1.1"/>
    </source>
</evidence>
<dbReference type="Proteomes" id="UP000594263">
    <property type="component" value="Unplaced"/>
</dbReference>
<reference evidence="10" key="1">
    <citation type="submission" date="2021-01" db="UniProtKB">
        <authorList>
            <consortium name="EnsemblPlants"/>
        </authorList>
    </citation>
    <scope>IDENTIFICATION</scope>
</reference>
<keyword evidence="6" id="KW-0472">Membrane</keyword>
<name>A0A7N1A661_KALFE</name>
<comment type="similarity">
    <text evidence="2">Belongs to the PC-esterase family. TBL subfamily.</text>
</comment>
<dbReference type="InterPro" id="IPR026057">
    <property type="entry name" value="TBL_C"/>
</dbReference>
<feature type="signal peptide" evidence="7">
    <location>
        <begin position="1"/>
        <end position="26"/>
    </location>
</feature>
<dbReference type="Gramene" id="Kaladp0488s0015.1.v1.1">
    <property type="protein sequence ID" value="Kaladp0488s0015.1.v1.1"/>
    <property type="gene ID" value="Kaladp0488s0015.v1.1"/>
</dbReference>
<feature type="domain" description="Trichome birefringence-like N-terminal" evidence="9">
    <location>
        <begin position="37"/>
        <end position="89"/>
    </location>
</feature>
<evidence type="ECO:0000256" key="1">
    <source>
        <dbReference type="ARBA" id="ARBA00004167"/>
    </source>
</evidence>
<evidence type="ECO:0000256" key="5">
    <source>
        <dbReference type="ARBA" id="ARBA00022989"/>
    </source>
</evidence>
<keyword evidence="7" id="KW-0732">Signal</keyword>
<evidence type="ECO:0000256" key="6">
    <source>
        <dbReference type="ARBA" id="ARBA00023136"/>
    </source>
</evidence>
<dbReference type="GO" id="GO:0016020">
    <property type="term" value="C:membrane"/>
    <property type="evidence" value="ECO:0007669"/>
    <property type="project" value="UniProtKB-SubCell"/>
</dbReference>
<dbReference type="GO" id="GO:0016413">
    <property type="term" value="F:O-acetyltransferase activity"/>
    <property type="evidence" value="ECO:0007669"/>
    <property type="project" value="InterPro"/>
</dbReference>
<evidence type="ECO:0008006" key="12">
    <source>
        <dbReference type="Google" id="ProtNLM"/>
    </source>
</evidence>
<evidence type="ECO:0000259" key="8">
    <source>
        <dbReference type="Pfam" id="PF13839"/>
    </source>
</evidence>
<dbReference type="AlphaFoldDB" id="A0A7N1A661"/>
<evidence type="ECO:0000313" key="11">
    <source>
        <dbReference type="Proteomes" id="UP000594263"/>
    </source>
</evidence>
<comment type="subcellular location">
    <subcellularLocation>
        <location evidence="1">Membrane</location>
        <topology evidence="1">Single-pass membrane protein</topology>
    </subcellularLocation>
</comment>